<dbReference type="EMBL" id="JAAAJA010000160">
    <property type="protein sequence ID" value="KAG0260252.1"/>
    <property type="molecule type" value="Genomic_DNA"/>
</dbReference>
<sequence>MNGRLTVHAAADKVIVKRQRIELEEEGRSLDEGLQSNNLPTERDVSSCEQDDDLMAGQITPPKRVQGHSDIVPLVKDLTASFHHDTNSTSTFSLSHEDQDLYNAASEWFRTKVGRDTETTIQNVRKDQFREPWVHDLLYDRLKLLRTGLGPQCDEKTYTSFWIVPDFVALQTGIRGLISTGFANENHFVPSAWRRALSRGKPYAKGTSVDAYYLGRDDFVDIIFENVGSPSCTDHAKHTEDKEKSYRNAADALLERFYNSTGSFEIAKGYCVIIVIVFGRGVSIYTINIREANEFAVSKVFQGKYHFSKDVYLANILIHLKFCLTIKTIMERNVDVSCEFGNSIESLPVEEQAHFNLSLHSTPTKERIRRQASSIGSD</sequence>
<reference evidence="2" key="1">
    <citation type="journal article" date="2020" name="Fungal Divers.">
        <title>Resolving the Mortierellaceae phylogeny through synthesis of multi-gene phylogenetics and phylogenomics.</title>
        <authorList>
            <person name="Vandepol N."/>
            <person name="Liber J."/>
            <person name="Desiro A."/>
            <person name="Na H."/>
            <person name="Kennedy M."/>
            <person name="Barry K."/>
            <person name="Grigoriev I.V."/>
            <person name="Miller A.N."/>
            <person name="O'Donnell K."/>
            <person name="Stajich J.E."/>
            <person name="Bonito G."/>
        </authorList>
    </citation>
    <scope>NUCLEOTIDE SEQUENCE</scope>
    <source>
        <strain evidence="2">KOD948</strain>
    </source>
</reference>
<name>A0A9P6Q680_9FUNG</name>
<evidence type="ECO:0000256" key="1">
    <source>
        <dbReference type="SAM" id="MobiDB-lite"/>
    </source>
</evidence>
<dbReference type="AlphaFoldDB" id="A0A9P6Q680"/>
<proteinExistence type="predicted"/>
<dbReference type="Proteomes" id="UP000726737">
    <property type="component" value="Unassembled WGS sequence"/>
</dbReference>
<dbReference type="OrthoDB" id="2391656at2759"/>
<gene>
    <name evidence="2" type="ORF">BG011_002033</name>
</gene>
<protein>
    <submittedName>
        <fullName evidence="2">Uncharacterized protein</fullName>
    </submittedName>
</protein>
<keyword evidence="3" id="KW-1185">Reference proteome</keyword>
<comment type="caution">
    <text evidence="2">The sequence shown here is derived from an EMBL/GenBank/DDBJ whole genome shotgun (WGS) entry which is preliminary data.</text>
</comment>
<evidence type="ECO:0000313" key="3">
    <source>
        <dbReference type="Proteomes" id="UP000726737"/>
    </source>
</evidence>
<feature type="region of interest" description="Disordered" evidence="1">
    <location>
        <begin position="27"/>
        <end position="48"/>
    </location>
</feature>
<organism evidence="2 3">
    <name type="scientific">Mortierella polycephala</name>
    <dbReference type="NCBI Taxonomy" id="41804"/>
    <lineage>
        <taxon>Eukaryota</taxon>
        <taxon>Fungi</taxon>
        <taxon>Fungi incertae sedis</taxon>
        <taxon>Mucoromycota</taxon>
        <taxon>Mortierellomycotina</taxon>
        <taxon>Mortierellomycetes</taxon>
        <taxon>Mortierellales</taxon>
        <taxon>Mortierellaceae</taxon>
        <taxon>Mortierella</taxon>
    </lineage>
</organism>
<evidence type="ECO:0000313" key="2">
    <source>
        <dbReference type="EMBL" id="KAG0260252.1"/>
    </source>
</evidence>
<accession>A0A9P6Q680</accession>